<dbReference type="AlphaFoldDB" id="A0A7X6JXZ2"/>
<gene>
    <name evidence="2" type="ORF">HCU73_04665</name>
</gene>
<dbReference type="EMBL" id="JAAZQQ010000001">
    <property type="protein sequence ID" value="NKX43874.1"/>
    <property type="molecule type" value="Genomic_DNA"/>
</dbReference>
<feature type="chain" id="PRO_5031366015" evidence="1">
    <location>
        <begin position="17"/>
        <end position="215"/>
    </location>
</feature>
<dbReference type="Proteomes" id="UP000526408">
    <property type="component" value="Unassembled WGS sequence"/>
</dbReference>
<evidence type="ECO:0000256" key="1">
    <source>
        <dbReference type="SAM" id="SignalP"/>
    </source>
</evidence>
<sequence length="215" mass="22372">MIRALAPLLLALPAAAQDLATPEAATLPRLIESACLDLAADHTGCEQAILLASGTEPDLADLIVLTDRRSDPAAAPLLVARGIAFNGAMWGMAPSLAQAENGSLLLRSEQTGIGRFPWMQTLTLAWREGRFVVAGFTWDSYDRARGGSARCDVNLLSGAFVAEASVPDATGAAQAVHAAEGRMEPLRIAAADWTHDALVPAPCTAAAEALFAATD</sequence>
<keyword evidence="1" id="KW-0732">Signal</keyword>
<organism evidence="2 3">
    <name type="scientific">Roseicyclus persicicus</name>
    <dbReference type="NCBI Taxonomy" id="2650661"/>
    <lineage>
        <taxon>Bacteria</taxon>
        <taxon>Pseudomonadati</taxon>
        <taxon>Pseudomonadota</taxon>
        <taxon>Alphaproteobacteria</taxon>
        <taxon>Rhodobacterales</taxon>
        <taxon>Roseobacteraceae</taxon>
        <taxon>Roseicyclus</taxon>
    </lineage>
</organism>
<keyword evidence="3" id="KW-1185">Reference proteome</keyword>
<dbReference type="RefSeq" id="WP_168622214.1">
    <property type="nucleotide sequence ID" value="NZ_JAAZQQ010000001.1"/>
</dbReference>
<accession>A0A7X6JXZ2</accession>
<evidence type="ECO:0000313" key="3">
    <source>
        <dbReference type="Proteomes" id="UP000526408"/>
    </source>
</evidence>
<name>A0A7X6JXZ2_9RHOB</name>
<reference evidence="2 3" key="1">
    <citation type="submission" date="2020-04" db="EMBL/GenBank/DDBJ databases">
        <authorList>
            <person name="Yoon J."/>
        </authorList>
    </citation>
    <scope>NUCLEOTIDE SEQUENCE [LARGE SCALE GENOMIC DNA]</scope>
    <source>
        <strain evidence="2 3">KMU-115</strain>
    </source>
</reference>
<evidence type="ECO:0000313" key="2">
    <source>
        <dbReference type="EMBL" id="NKX43874.1"/>
    </source>
</evidence>
<comment type="caution">
    <text evidence="2">The sequence shown here is derived from an EMBL/GenBank/DDBJ whole genome shotgun (WGS) entry which is preliminary data.</text>
</comment>
<feature type="signal peptide" evidence="1">
    <location>
        <begin position="1"/>
        <end position="16"/>
    </location>
</feature>
<proteinExistence type="predicted"/>
<protein>
    <submittedName>
        <fullName evidence="2">Uncharacterized protein</fullName>
    </submittedName>
</protein>